<dbReference type="GO" id="GO:0016791">
    <property type="term" value="F:phosphatase activity"/>
    <property type="evidence" value="ECO:0007669"/>
    <property type="project" value="TreeGrafter"/>
</dbReference>
<dbReference type="Gene3D" id="2.40.100.10">
    <property type="entry name" value="Cyclophilin-like"/>
    <property type="match status" value="1"/>
</dbReference>
<gene>
    <name evidence="7" type="ORF">PROFUN_06007</name>
</gene>
<dbReference type="EMBL" id="MDYQ01000039">
    <property type="protein sequence ID" value="PRP85815.1"/>
    <property type="molecule type" value="Genomic_DNA"/>
</dbReference>
<keyword evidence="8" id="KW-1185">Reference proteome</keyword>
<evidence type="ECO:0000256" key="1">
    <source>
        <dbReference type="ARBA" id="ARBA00023152"/>
    </source>
</evidence>
<dbReference type="GO" id="GO:0005737">
    <property type="term" value="C:cytoplasm"/>
    <property type="evidence" value="ECO:0007669"/>
    <property type="project" value="TreeGrafter"/>
</dbReference>
<dbReference type="Pfam" id="PF00160">
    <property type="entry name" value="Pro_isomerase"/>
    <property type="match status" value="1"/>
</dbReference>
<protein>
    <submittedName>
        <fullName evidence="7">Phosphoglycerate/bisphosphoglycerate mutase</fullName>
    </submittedName>
</protein>
<evidence type="ECO:0000313" key="7">
    <source>
        <dbReference type="EMBL" id="PRP85815.1"/>
    </source>
</evidence>
<comment type="caution">
    <text evidence="7">The sequence shown here is derived from an EMBL/GenBank/DDBJ whole genome shotgun (WGS) entry which is preliminary data.</text>
</comment>
<dbReference type="PROSITE" id="PS00175">
    <property type="entry name" value="PG_MUTASE"/>
    <property type="match status" value="1"/>
</dbReference>
<dbReference type="InterPro" id="IPR029000">
    <property type="entry name" value="Cyclophilin-like_dom_sf"/>
</dbReference>
<keyword evidence="1" id="KW-0324">Glycolysis</keyword>
<dbReference type="SUPFAM" id="SSF53254">
    <property type="entry name" value="Phosphoglycerate mutase-like"/>
    <property type="match status" value="1"/>
</dbReference>
<feature type="active site" description="Tele-phosphohistidine intermediate" evidence="3">
    <location>
        <position position="292"/>
    </location>
</feature>
<dbReference type="AlphaFoldDB" id="A0A2P6NPD7"/>
<feature type="domain" description="PPIase cyclophilin-type" evidence="6">
    <location>
        <begin position="22"/>
        <end position="149"/>
    </location>
</feature>
<sequence>MEHPSTLTFTTTIGTLRLDMITRSNTPEVCYVLEKFFTLVLSGQYANVSVHRVIKNFLFAFGTNNREEVTLFDFPPNSGLSFDGRGVVALARGGDIIVSLDACNSLQGKYMIIGKVENESLPLLSRIEELETDERDKPILSFTLALSSIDHLDDDYRDELERKKQQIKSSTATPAKRPSTPPAPIEYSESPQKANVNRDAPVITNRKRRLTESGKTMSIVKRPTIDEEEKLKRHKLNRNASIILNNQQVLAQPFCAHTDNHMARSSSMPSLDSRFYSNVRPKWPKRLVIIRHGQSEQNAALDLMDPNIDALSSVRDADIKLTPLGRWQATETGKYLAGGEKFDICFSSPYQRAMDTAELIRKELPYNLKQYTDNWLREKEFGRLHGLDDKSVKEKFPEEVSIRKRDGRYWYKFPGGENYPAVEIRVHLFLEKICRDYAGRSVLVVTHQVPYKLFRGRLQYLDEAGVLGLEVTPNCGIQEYVIDRLKNPEGRMKLKNWNLVAYDPTQAPHQPHK</sequence>
<keyword evidence="2" id="KW-0413">Isomerase</keyword>
<dbReference type="InParanoid" id="A0A2P6NPD7"/>
<dbReference type="PANTHER" id="PTHR48100">
    <property type="entry name" value="BROAD-SPECIFICITY PHOSPHATASE YOR283W-RELATED"/>
    <property type="match status" value="1"/>
</dbReference>
<dbReference type="InterPro" id="IPR001345">
    <property type="entry name" value="PG/BPGM_mutase_AS"/>
</dbReference>
<feature type="binding site" evidence="4">
    <location>
        <position position="352"/>
    </location>
    <ligand>
        <name>substrate</name>
    </ligand>
</feature>
<dbReference type="Proteomes" id="UP000241769">
    <property type="component" value="Unassembled WGS sequence"/>
</dbReference>
<dbReference type="SMART" id="SM00855">
    <property type="entry name" value="PGAM"/>
    <property type="match status" value="1"/>
</dbReference>
<evidence type="ECO:0000313" key="8">
    <source>
        <dbReference type="Proteomes" id="UP000241769"/>
    </source>
</evidence>
<evidence type="ECO:0000256" key="5">
    <source>
        <dbReference type="SAM" id="MobiDB-lite"/>
    </source>
</evidence>
<evidence type="ECO:0000259" key="6">
    <source>
        <dbReference type="PROSITE" id="PS50072"/>
    </source>
</evidence>
<evidence type="ECO:0000256" key="4">
    <source>
        <dbReference type="PIRSR" id="PIRSR613078-2"/>
    </source>
</evidence>
<proteinExistence type="predicted"/>
<dbReference type="GO" id="GO:0003755">
    <property type="term" value="F:peptidyl-prolyl cis-trans isomerase activity"/>
    <property type="evidence" value="ECO:0007669"/>
    <property type="project" value="InterPro"/>
</dbReference>
<dbReference type="PROSITE" id="PS50072">
    <property type="entry name" value="CSA_PPIASE_2"/>
    <property type="match status" value="1"/>
</dbReference>
<dbReference type="SUPFAM" id="SSF50891">
    <property type="entry name" value="Cyclophilin-like"/>
    <property type="match status" value="1"/>
</dbReference>
<dbReference type="InterPro" id="IPR002130">
    <property type="entry name" value="Cyclophilin-type_PPIase_dom"/>
</dbReference>
<name>A0A2P6NPD7_9EUKA</name>
<feature type="active site" description="Proton donor/acceptor" evidence="3">
    <location>
        <position position="378"/>
    </location>
</feature>
<evidence type="ECO:0000256" key="2">
    <source>
        <dbReference type="ARBA" id="ARBA00023235"/>
    </source>
</evidence>
<dbReference type="Pfam" id="PF00300">
    <property type="entry name" value="His_Phos_1"/>
    <property type="match status" value="1"/>
</dbReference>
<dbReference type="InterPro" id="IPR013078">
    <property type="entry name" value="His_Pase_superF_clade-1"/>
</dbReference>
<dbReference type="Gene3D" id="3.40.50.1240">
    <property type="entry name" value="Phosphoglycerate mutase-like"/>
    <property type="match status" value="1"/>
</dbReference>
<accession>A0A2P6NPD7</accession>
<organism evidence="7 8">
    <name type="scientific">Planoprotostelium fungivorum</name>
    <dbReference type="NCBI Taxonomy" id="1890364"/>
    <lineage>
        <taxon>Eukaryota</taxon>
        <taxon>Amoebozoa</taxon>
        <taxon>Evosea</taxon>
        <taxon>Variosea</taxon>
        <taxon>Cavosteliida</taxon>
        <taxon>Cavosteliaceae</taxon>
        <taxon>Planoprotostelium</taxon>
    </lineage>
</organism>
<dbReference type="CDD" id="cd07067">
    <property type="entry name" value="HP_PGM_like"/>
    <property type="match status" value="1"/>
</dbReference>
<evidence type="ECO:0000256" key="3">
    <source>
        <dbReference type="PIRSR" id="PIRSR613078-1"/>
    </source>
</evidence>
<dbReference type="InterPro" id="IPR050275">
    <property type="entry name" value="PGM_Phosphatase"/>
</dbReference>
<dbReference type="PANTHER" id="PTHR48100:SF1">
    <property type="entry name" value="HISTIDINE PHOSPHATASE FAMILY PROTEIN-RELATED"/>
    <property type="match status" value="1"/>
</dbReference>
<feature type="region of interest" description="Disordered" evidence="5">
    <location>
        <begin position="165"/>
        <end position="195"/>
    </location>
</feature>
<feature type="binding site" evidence="4">
    <location>
        <begin position="291"/>
        <end position="298"/>
    </location>
    <ligand>
        <name>substrate</name>
    </ligand>
</feature>
<dbReference type="InterPro" id="IPR029033">
    <property type="entry name" value="His_PPase_superfam"/>
</dbReference>
<reference evidence="7 8" key="1">
    <citation type="journal article" date="2018" name="Genome Biol. Evol.">
        <title>Multiple Roots of Fruiting Body Formation in Amoebozoa.</title>
        <authorList>
            <person name="Hillmann F."/>
            <person name="Forbes G."/>
            <person name="Novohradska S."/>
            <person name="Ferling I."/>
            <person name="Riege K."/>
            <person name="Groth M."/>
            <person name="Westermann M."/>
            <person name="Marz M."/>
            <person name="Spaller T."/>
            <person name="Winckler T."/>
            <person name="Schaap P."/>
            <person name="Glockner G."/>
        </authorList>
    </citation>
    <scope>NUCLEOTIDE SEQUENCE [LARGE SCALE GENOMIC DNA]</scope>
    <source>
        <strain evidence="7 8">Jena</strain>
    </source>
</reference>
<dbReference type="OrthoDB" id="354304at2759"/>